<protein>
    <submittedName>
        <fullName evidence="2">16295_t:CDS:1</fullName>
    </submittedName>
</protein>
<name>A0A9W4SM79_9GLOM</name>
<proteinExistence type="predicted"/>
<feature type="compositionally biased region" description="Low complexity" evidence="1">
    <location>
        <begin position="51"/>
        <end position="62"/>
    </location>
</feature>
<keyword evidence="3" id="KW-1185">Reference proteome</keyword>
<evidence type="ECO:0000313" key="3">
    <source>
        <dbReference type="Proteomes" id="UP001153678"/>
    </source>
</evidence>
<dbReference type="AlphaFoldDB" id="A0A9W4SM79"/>
<sequence>MSTIVSSCVDNGSSHNPISHLSNRFFQDASIATTSSPRTLLSNTEQGKRNTSTSFRSCSTSTPESEWLNGDNGEWNNLFQQNVVHGRDHYSKDDEHFTEIYIKQNGLHDNIRTRRHSFSSSQKNSFVQEFLHNSSNDNVNYNQQSITIYTNHCDLFQAQIYLLDHLFSTILSYPITSTYRPSPTTEWNWNRLFSPTRWCDKEEGENDDDKSLRNELLKNVAIRRLQLLLGHLIVCTDNENTNKQKEESEWGWEWEFYNS</sequence>
<dbReference type="EMBL" id="CAMKVN010001072">
    <property type="protein sequence ID" value="CAI2173499.1"/>
    <property type="molecule type" value="Genomic_DNA"/>
</dbReference>
<feature type="region of interest" description="Disordered" evidence="1">
    <location>
        <begin position="40"/>
        <end position="69"/>
    </location>
</feature>
<organism evidence="2 3">
    <name type="scientific">Funneliformis geosporum</name>
    <dbReference type="NCBI Taxonomy" id="1117311"/>
    <lineage>
        <taxon>Eukaryota</taxon>
        <taxon>Fungi</taxon>
        <taxon>Fungi incertae sedis</taxon>
        <taxon>Mucoromycota</taxon>
        <taxon>Glomeromycotina</taxon>
        <taxon>Glomeromycetes</taxon>
        <taxon>Glomerales</taxon>
        <taxon>Glomeraceae</taxon>
        <taxon>Funneliformis</taxon>
    </lineage>
</organism>
<accession>A0A9W4SM79</accession>
<dbReference type="Proteomes" id="UP001153678">
    <property type="component" value="Unassembled WGS sequence"/>
</dbReference>
<gene>
    <name evidence="2" type="ORF">FWILDA_LOCUS6116</name>
</gene>
<evidence type="ECO:0000313" key="2">
    <source>
        <dbReference type="EMBL" id="CAI2173499.1"/>
    </source>
</evidence>
<dbReference type="OrthoDB" id="2356210at2759"/>
<comment type="caution">
    <text evidence="2">The sequence shown here is derived from an EMBL/GenBank/DDBJ whole genome shotgun (WGS) entry which is preliminary data.</text>
</comment>
<evidence type="ECO:0000256" key="1">
    <source>
        <dbReference type="SAM" id="MobiDB-lite"/>
    </source>
</evidence>
<reference evidence="2" key="1">
    <citation type="submission" date="2022-08" db="EMBL/GenBank/DDBJ databases">
        <authorList>
            <person name="Kallberg Y."/>
            <person name="Tangrot J."/>
            <person name="Rosling A."/>
        </authorList>
    </citation>
    <scope>NUCLEOTIDE SEQUENCE</scope>
    <source>
        <strain evidence="2">Wild A</strain>
    </source>
</reference>